<organism evidence="1 2">
    <name type="scientific">Trichogramma brassicae</name>
    <dbReference type="NCBI Taxonomy" id="86971"/>
    <lineage>
        <taxon>Eukaryota</taxon>
        <taxon>Metazoa</taxon>
        <taxon>Ecdysozoa</taxon>
        <taxon>Arthropoda</taxon>
        <taxon>Hexapoda</taxon>
        <taxon>Insecta</taxon>
        <taxon>Pterygota</taxon>
        <taxon>Neoptera</taxon>
        <taxon>Endopterygota</taxon>
        <taxon>Hymenoptera</taxon>
        <taxon>Apocrita</taxon>
        <taxon>Proctotrupomorpha</taxon>
        <taxon>Chalcidoidea</taxon>
        <taxon>Trichogrammatidae</taxon>
        <taxon>Trichogramma</taxon>
    </lineage>
</organism>
<dbReference type="AlphaFoldDB" id="A0A6H5HTS6"/>
<sequence length="131" mass="14938">MTSKTLPVLCPIRIAAPCSDVNPGVRHVPSPETGAAKVWRHLEISRNKRRKKIKNLISDVFFYEESNARLREAILAQRRAVALQAHPHRQEEIRGRDLRQALNEQRFSGKACQAVRVRPGYNRIVTVIATH</sequence>
<evidence type="ECO:0000313" key="1">
    <source>
        <dbReference type="EMBL" id="CAB0028825.1"/>
    </source>
</evidence>
<proteinExistence type="predicted"/>
<name>A0A6H5HTS6_9HYME</name>
<gene>
    <name evidence="1" type="ORF">TBRA_LOCUS946</name>
</gene>
<evidence type="ECO:0000313" key="2">
    <source>
        <dbReference type="Proteomes" id="UP000479190"/>
    </source>
</evidence>
<keyword evidence="2" id="KW-1185">Reference proteome</keyword>
<dbReference type="EMBL" id="CADCXV010000202">
    <property type="protein sequence ID" value="CAB0028825.1"/>
    <property type="molecule type" value="Genomic_DNA"/>
</dbReference>
<dbReference type="Proteomes" id="UP000479190">
    <property type="component" value="Unassembled WGS sequence"/>
</dbReference>
<accession>A0A6H5HTS6</accession>
<protein>
    <submittedName>
        <fullName evidence="1">Uncharacterized protein</fullName>
    </submittedName>
</protein>
<reference evidence="1 2" key="1">
    <citation type="submission" date="2020-02" db="EMBL/GenBank/DDBJ databases">
        <authorList>
            <person name="Ferguson B K."/>
        </authorList>
    </citation>
    <scope>NUCLEOTIDE SEQUENCE [LARGE SCALE GENOMIC DNA]</scope>
</reference>